<dbReference type="PANTHER" id="PTHR33559:SF1">
    <property type="entry name" value="PROTEASOME ASSEMBLY CHAPERONE 4"/>
    <property type="match status" value="1"/>
</dbReference>
<proteinExistence type="predicted"/>
<name>A0AB39ZPM7_DROSZ</name>
<dbReference type="GO" id="GO:0043248">
    <property type="term" value="P:proteasome assembly"/>
    <property type="evidence" value="ECO:0007669"/>
    <property type="project" value="InterPro"/>
</dbReference>
<gene>
    <name evidence="2 3" type="primary">LOC108017864</name>
</gene>
<reference evidence="2 3" key="1">
    <citation type="submission" date="2025-05" db="UniProtKB">
        <authorList>
            <consortium name="RefSeq"/>
        </authorList>
    </citation>
    <scope>IDENTIFICATION</scope>
</reference>
<evidence type="ECO:0000313" key="3">
    <source>
        <dbReference type="RefSeq" id="XP_016940511.2"/>
    </source>
</evidence>
<dbReference type="PANTHER" id="PTHR33559">
    <property type="entry name" value="PROTEASOME ASSEMBLY CHAPERONE 4"/>
    <property type="match status" value="1"/>
</dbReference>
<protein>
    <recommendedName>
        <fullName evidence="4">Proteasome assembly chaperone 3</fullName>
    </recommendedName>
</protein>
<dbReference type="AlphaFoldDB" id="A0AB39ZPM7"/>
<dbReference type="InterPro" id="IPR032157">
    <property type="entry name" value="PAC4"/>
</dbReference>
<sequence length="136" mass="14747">MESVAVLENGGAVPAKDPGLFTSHCVHLEAGPSQFTVRALKMQGSTLLIVNPKESEVFEELAVAMPSRNSASSEAMSSTILGGHGQTDSSVLAAKLSKRYSRQFYVSLNLKLDRLVGPLFEKSLVTYMHDHLEHFA</sequence>
<dbReference type="Pfam" id="PF16093">
    <property type="entry name" value="PAC4"/>
    <property type="match status" value="1"/>
</dbReference>
<organism evidence="1 2">
    <name type="scientific">Drosophila suzukii</name>
    <name type="common">Spotted-wing drosophila fruit fly</name>
    <dbReference type="NCBI Taxonomy" id="28584"/>
    <lineage>
        <taxon>Eukaryota</taxon>
        <taxon>Metazoa</taxon>
        <taxon>Ecdysozoa</taxon>
        <taxon>Arthropoda</taxon>
        <taxon>Hexapoda</taxon>
        <taxon>Insecta</taxon>
        <taxon>Pterygota</taxon>
        <taxon>Neoptera</taxon>
        <taxon>Endopterygota</taxon>
        <taxon>Diptera</taxon>
        <taxon>Brachycera</taxon>
        <taxon>Muscomorpha</taxon>
        <taxon>Ephydroidea</taxon>
        <taxon>Drosophilidae</taxon>
        <taxon>Drosophila</taxon>
        <taxon>Sophophora</taxon>
    </lineage>
</organism>
<evidence type="ECO:0000313" key="1">
    <source>
        <dbReference type="Proteomes" id="UP001652628"/>
    </source>
</evidence>
<accession>A0AB39ZPM7</accession>
<evidence type="ECO:0000313" key="2">
    <source>
        <dbReference type="RefSeq" id="XP_016940510.2"/>
    </source>
</evidence>
<evidence type="ECO:0008006" key="4">
    <source>
        <dbReference type="Google" id="ProtNLM"/>
    </source>
</evidence>
<keyword evidence="1" id="KW-1185">Reference proteome</keyword>
<dbReference type="Proteomes" id="UP001652628">
    <property type="component" value="Chromosome 2R"/>
</dbReference>
<dbReference type="RefSeq" id="XP_016940511.2">
    <property type="nucleotide sequence ID" value="XM_017085022.4"/>
</dbReference>
<dbReference type="GeneID" id="108017864"/>
<dbReference type="RefSeq" id="XP_016940510.2">
    <property type="nucleotide sequence ID" value="XM_017085021.4"/>
</dbReference>